<dbReference type="PROSITE" id="PS50928">
    <property type="entry name" value="ABC_TM1"/>
    <property type="match status" value="1"/>
</dbReference>
<sequence length="305" mass="34052">MAEAAKTNRLTRTLASLGLKRRSRLNRADAFQKTLYALLTILGLFMILPIVYIFNHALKPYQELFVYPPRIFVEHPTFQNFTELFLVSSSSVVPVTRYLFNSLFTTALTVAAVTIISAMCAYPLSKHRFPGSRLLFATIMLTLMFAPETVGIPRYLVVSHLGIMNTYWGHLLPHLAAPVSVFLMKQFVDQVPNELIEAAKMDGAREFTVFLRVVIPMIMPAVATVAILTFQAAWGNVETSKLFMQDESMKTFPFFLSTLTNGLANSVARQGAAAAAAVVLFLPNFIIFLFFQRKVIATMAHSGIK</sequence>
<evidence type="ECO:0000259" key="8">
    <source>
        <dbReference type="PROSITE" id="PS50928"/>
    </source>
</evidence>
<dbReference type="OrthoDB" id="9771544at2"/>
<evidence type="ECO:0000256" key="7">
    <source>
        <dbReference type="RuleBase" id="RU363032"/>
    </source>
</evidence>
<dbReference type="InterPro" id="IPR000515">
    <property type="entry name" value="MetI-like"/>
</dbReference>
<evidence type="ECO:0000256" key="2">
    <source>
        <dbReference type="ARBA" id="ARBA00022448"/>
    </source>
</evidence>
<name>A0A2V5KDN5_9BACL</name>
<feature type="transmembrane region" description="Helical" evidence="7">
    <location>
        <begin position="209"/>
        <end position="234"/>
    </location>
</feature>
<reference evidence="9 10" key="1">
    <citation type="submission" date="2018-05" db="EMBL/GenBank/DDBJ databases">
        <title>Paenibacillus flagellatus sp. nov., isolated from selenium mineral soil.</title>
        <authorList>
            <person name="Dai X."/>
        </authorList>
    </citation>
    <scope>NUCLEOTIDE SEQUENCE [LARGE SCALE GENOMIC DNA]</scope>
    <source>
        <strain evidence="9 10">DXL2</strain>
    </source>
</reference>
<keyword evidence="6 7" id="KW-0472">Membrane</keyword>
<feature type="transmembrane region" description="Helical" evidence="7">
    <location>
        <begin position="134"/>
        <end position="155"/>
    </location>
</feature>
<dbReference type="AlphaFoldDB" id="A0A2V5KDN5"/>
<evidence type="ECO:0000256" key="6">
    <source>
        <dbReference type="ARBA" id="ARBA00023136"/>
    </source>
</evidence>
<dbReference type="PANTHER" id="PTHR43744:SF1">
    <property type="entry name" value="BINDING-PROTEIN-DEPENDENT TRANSPORT SYSTEMS INNER MEMBRANE COMPONENT"/>
    <property type="match status" value="1"/>
</dbReference>
<protein>
    <submittedName>
        <fullName evidence="9">ABC transporter permease</fullName>
    </submittedName>
</protein>
<evidence type="ECO:0000313" key="9">
    <source>
        <dbReference type="EMBL" id="PYI56344.1"/>
    </source>
</evidence>
<dbReference type="Gene3D" id="1.10.3720.10">
    <property type="entry name" value="MetI-like"/>
    <property type="match status" value="1"/>
</dbReference>
<comment type="caution">
    <text evidence="9">The sequence shown here is derived from an EMBL/GenBank/DDBJ whole genome shotgun (WGS) entry which is preliminary data.</text>
</comment>
<gene>
    <name evidence="9" type="ORF">DLM86_05025</name>
</gene>
<feature type="transmembrane region" description="Helical" evidence="7">
    <location>
        <begin position="271"/>
        <end position="291"/>
    </location>
</feature>
<keyword evidence="3" id="KW-1003">Cell membrane</keyword>
<feature type="domain" description="ABC transmembrane type-1" evidence="8">
    <location>
        <begin position="99"/>
        <end position="291"/>
    </location>
</feature>
<proteinExistence type="inferred from homology"/>
<keyword evidence="4 7" id="KW-0812">Transmembrane</keyword>
<dbReference type="PANTHER" id="PTHR43744">
    <property type="entry name" value="ABC TRANSPORTER PERMEASE PROTEIN MG189-RELATED-RELATED"/>
    <property type="match status" value="1"/>
</dbReference>
<comment type="subcellular location">
    <subcellularLocation>
        <location evidence="1 7">Cell membrane</location>
        <topology evidence="1 7">Multi-pass membrane protein</topology>
    </subcellularLocation>
</comment>
<evidence type="ECO:0000256" key="3">
    <source>
        <dbReference type="ARBA" id="ARBA00022475"/>
    </source>
</evidence>
<dbReference type="Proteomes" id="UP000247476">
    <property type="component" value="Unassembled WGS sequence"/>
</dbReference>
<feature type="transmembrane region" description="Helical" evidence="7">
    <location>
        <begin position="98"/>
        <end position="122"/>
    </location>
</feature>
<evidence type="ECO:0000256" key="1">
    <source>
        <dbReference type="ARBA" id="ARBA00004651"/>
    </source>
</evidence>
<dbReference type="EMBL" id="QJVJ01000002">
    <property type="protein sequence ID" value="PYI56344.1"/>
    <property type="molecule type" value="Genomic_DNA"/>
</dbReference>
<comment type="similarity">
    <text evidence="7">Belongs to the binding-protein-dependent transport system permease family.</text>
</comment>
<dbReference type="GO" id="GO:0005886">
    <property type="term" value="C:plasma membrane"/>
    <property type="evidence" value="ECO:0007669"/>
    <property type="project" value="UniProtKB-SubCell"/>
</dbReference>
<evidence type="ECO:0000256" key="4">
    <source>
        <dbReference type="ARBA" id="ARBA00022692"/>
    </source>
</evidence>
<dbReference type="GO" id="GO:0055085">
    <property type="term" value="P:transmembrane transport"/>
    <property type="evidence" value="ECO:0007669"/>
    <property type="project" value="InterPro"/>
</dbReference>
<dbReference type="SUPFAM" id="SSF161098">
    <property type="entry name" value="MetI-like"/>
    <property type="match status" value="1"/>
</dbReference>
<keyword evidence="5 7" id="KW-1133">Transmembrane helix</keyword>
<feature type="transmembrane region" description="Helical" evidence="7">
    <location>
        <begin position="167"/>
        <end position="188"/>
    </location>
</feature>
<accession>A0A2V5KDN5</accession>
<dbReference type="CDD" id="cd06261">
    <property type="entry name" value="TM_PBP2"/>
    <property type="match status" value="1"/>
</dbReference>
<feature type="transmembrane region" description="Helical" evidence="7">
    <location>
        <begin position="34"/>
        <end position="54"/>
    </location>
</feature>
<organism evidence="9 10">
    <name type="scientific">Paenibacillus flagellatus</name>
    <dbReference type="NCBI Taxonomy" id="2211139"/>
    <lineage>
        <taxon>Bacteria</taxon>
        <taxon>Bacillati</taxon>
        <taxon>Bacillota</taxon>
        <taxon>Bacilli</taxon>
        <taxon>Bacillales</taxon>
        <taxon>Paenibacillaceae</taxon>
        <taxon>Paenibacillus</taxon>
    </lineage>
</organism>
<evidence type="ECO:0000256" key="5">
    <source>
        <dbReference type="ARBA" id="ARBA00022989"/>
    </source>
</evidence>
<keyword evidence="2 7" id="KW-0813">Transport</keyword>
<dbReference type="Pfam" id="PF00528">
    <property type="entry name" value="BPD_transp_1"/>
    <property type="match status" value="1"/>
</dbReference>
<dbReference type="InterPro" id="IPR035906">
    <property type="entry name" value="MetI-like_sf"/>
</dbReference>
<evidence type="ECO:0000313" key="10">
    <source>
        <dbReference type="Proteomes" id="UP000247476"/>
    </source>
</evidence>
<keyword evidence="10" id="KW-1185">Reference proteome</keyword>